<dbReference type="PANTHER" id="PTHR43685">
    <property type="entry name" value="GLYCOSYLTRANSFERASE"/>
    <property type="match status" value="1"/>
</dbReference>
<dbReference type="Proteomes" id="UP000791080">
    <property type="component" value="Unassembled WGS sequence"/>
</dbReference>
<sequence>MVDLGASPVFVIPHHARSDESWEYLERTVASLFTQSDRDWRAVIVDDASPDPDVGRRLEAVRAGDPERLVVLRAETTGGPGAARNRGVSWAAARGAPFVLFLDADDLAHPHRLRRTRRVFAERPTVDFVYSGFTVIDEHGRPVPEERVTPSIREILDSHREGPPEGPDAWIRIGTELGYTSLTSTVSTRIDLATRCPFPATHVAEDDHTWLRMSASGTGFAFLRDTEAGYRVPSTTAGSATRAAVGAAFYWASAQVTADGFTRALATALARGRVDEVEAAALLSRFHDRLAETMAGEGCADLAAVSRALAHCGGAVLPA</sequence>
<keyword evidence="2" id="KW-0808">Transferase</keyword>
<dbReference type="CDD" id="cd00761">
    <property type="entry name" value="Glyco_tranf_GTA_type"/>
    <property type="match status" value="1"/>
</dbReference>
<protein>
    <submittedName>
        <fullName evidence="2">Glycosyl transferase family 2</fullName>
    </submittedName>
</protein>
<evidence type="ECO:0000259" key="1">
    <source>
        <dbReference type="Pfam" id="PF00535"/>
    </source>
</evidence>
<evidence type="ECO:0000313" key="2">
    <source>
        <dbReference type="EMBL" id="MCP2330157.1"/>
    </source>
</evidence>
<organism evidence="2 3">
    <name type="scientific">Actinoalloteichus caeruleus DSM 43889</name>
    <dbReference type="NCBI Taxonomy" id="1120930"/>
    <lineage>
        <taxon>Bacteria</taxon>
        <taxon>Bacillati</taxon>
        <taxon>Actinomycetota</taxon>
        <taxon>Actinomycetes</taxon>
        <taxon>Pseudonocardiales</taxon>
        <taxon>Pseudonocardiaceae</taxon>
        <taxon>Actinoalloteichus</taxon>
        <taxon>Actinoalloteichus cyanogriseus</taxon>
    </lineage>
</organism>
<dbReference type="InterPro" id="IPR050834">
    <property type="entry name" value="Glycosyltransf_2"/>
</dbReference>
<accession>A0ABT1JCD0</accession>
<gene>
    <name evidence="2" type="ORF">G443_000427</name>
</gene>
<dbReference type="PANTHER" id="PTHR43685:SF2">
    <property type="entry name" value="GLYCOSYLTRANSFERASE 2-LIKE DOMAIN-CONTAINING PROTEIN"/>
    <property type="match status" value="1"/>
</dbReference>
<dbReference type="Pfam" id="PF00535">
    <property type="entry name" value="Glycos_transf_2"/>
    <property type="match status" value="1"/>
</dbReference>
<comment type="caution">
    <text evidence="2">The sequence shown here is derived from an EMBL/GenBank/DDBJ whole genome shotgun (WGS) entry which is preliminary data.</text>
</comment>
<reference evidence="2 3" key="2">
    <citation type="submission" date="2022-06" db="EMBL/GenBank/DDBJ databases">
        <title>Genomic Encyclopedia of Type Strains, Phase I: the one thousand microbial genomes (KMG-I) project.</title>
        <authorList>
            <person name="Kyrpides N."/>
        </authorList>
    </citation>
    <scope>NUCLEOTIDE SEQUENCE [LARGE SCALE GENOMIC DNA]</scope>
    <source>
        <strain evidence="2 3">DSM 43889</strain>
    </source>
</reference>
<keyword evidence="3" id="KW-1185">Reference proteome</keyword>
<dbReference type="InterPro" id="IPR029044">
    <property type="entry name" value="Nucleotide-diphossugar_trans"/>
</dbReference>
<name>A0ABT1JCD0_ACTCY</name>
<dbReference type="InterPro" id="IPR001173">
    <property type="entry name" value="Glyco_trans_2-like"/>
</dbReference>
<proteinExistence type="predicted"/>
<dbReference type="Gene3D" id="3.90.550.10">
    <property type="entry name" value="Spore Coat Polysaccharide Biosynthesis Protein SpsA, Chain A"/>
    <property type="match status" value="1"/>
</dbReference>
<dbReference type="EMBL" id="AUBJ02000001">
    <property type="protein sequence ID" value="MCP2330157.1"/>
    <property type="molecule type" value="Genomic_DNA"/>
</dbReference>
<reference evidence="2 3" key="1">
    <citation type="submission" date="2013-07" db="EMBL/GenBank/DDBJ databases">
        <authorList>
            <consortium name="DOE Joint Genome Institute"/>
            <person name="Reeve W."/>
            <person name="Huntemann M."/>
            <person name="Han J."/>
            <person name="Chen A."/>
            <person name="Kyrpides N."/>
            <person name="Mavromatis K."/>
            <person name="Markowitz V."/>
            <person name="Palaniappan K."/>
            <person name="Ivanova N."/>
            <person name="Schaumberg A."/>
            <person name="Pati A."/>
            <person name="Liolios K."/>
            <person name="Nordberg H.P."/>
            <person name="Cantor M.N."/>
            <person name="Hua S.X."/>
            <person name="Woyke T."/>
        </authorList>
    </citation>
    <scope>NUCLEOTIDE SEQUENCE [LARGE SCALE GENOMIC DNA]</scope>
    <source>
        <strain evidence="2 3">DSM 43889</strain>
    </source>
</reference>
<dbReference type="SUPFAM" id="SSF53448">
    <property type="entry name" value="Nucleotide-diphospho-sugar transferases"/>
    <property type="match status" value="1"/>
</dbReference>
<dbReference type="RefSeq" id="WP_051314393.1">
    <property type="nucleotide sequence ID" value="NZ_AUBJ02000001.1"/>
</dbReference>
<dbReference type="GO" id="GO:0016740">
    <property type="term" value="F:transferase activity"/>
    <property type="evidence" value="ECO:0007669"/>
    <property type="project" value="UniProtKB-KW"/>
</dbReference>
<feature type="domain" description="Glycosyltransferase 2-like" evidence="1">
    <location>
        <begin position="11"/>
        <end position="148"/>
    </location>
</feature>
<evidence type="ECO:0000313" key="3">
    <source>
        <dbReference type="Proteomes" id="UP000791080"/>
    </source>
</evidence>